<keyword evidence="3" id="KW-0238">DNA-binding</keyword>
<reference evidence="5 6" key="1">
    <citation type="submission" date="2020-10" db="EMBL/GenBank/DDBJ databases">
        <title>ChiBAC.</title>
        <authorList>
            <person name="Zenner C."/>
            <person name="Hitch T.C.A."/>
            <person name="Clavel T."/>
        </authorList>
    </citation>
    <scope>NUCLEOTIDE SEQUENCE [LARGE SCALE GENOMIC DNA]</scope>
    <source>
        <strain evidence="5 6">DSM 109015</strain>
    </source>
</reference>
<keyword evidence="4" id="KW-0804">Transcription</keyword>
<accession>A0ABR9R5S8</accession>
<organism evidence="5 6">
    <name type="scientific">Gemmiger gallinarum</name>
    <dbReference type="NCBI Taxonomy" id="2779354"/>
    <lineage>
        <taxon>Bacteria</taxon>
        <taxon>Bacillati</taxon>
        <taxon>Bacillota</taxon>
        <taxon>Clostridia</taxon>
        <taxon>Eubacteriales</taxon>
        <taxon>Gemmiger</taxon>
    </lineage>
</organism>
<evidence type="ECO:0000256" key="1">
    <source>
        <dbReference type="ARBA" id="ARBA00011046"/>
    </source>
</evidence>
<dbReference type="EMBL" id="JADCKC010000003">
    <property type="protein sequence ID" value="MBE5038508.1"/>
    <property type="molecule type" value="Genomic_DNA"/>
</dbReference>
<dbReference type="InterPro" id="IPR005650">
    <property type="entry name" value="BlaI_family"/>
</dbReference>
<comment type="similarity">
    <text evidence="1">Belongs to the BlaI transcriptional regulatory family.</text>
</comment>
<proteinExistence type="inferred from homology"/>
<dbReference type="PIRSF" id="PIRSF019455">
    <property type="entry name" value="CopR_AtkY"/>
    <property type="match status" value="1"/>
</dbReference>
<evidence type="ECO:0000256" key="2">
    <source>
        <dbReference type="ARBA" id="ARBA00023015"/>
    </source>
</evidence>
<protein>
    <submittedName>
        <fullName evidence="5">BlaI/MecI/CopY family transcriptional regulator</fullName>
    </submittedName>
</protein>
<dbReference type="InterPro" id="IPR036390">
    <property type="entry name" value="WH_DNA-bd_sf"/>
</dbReference>
<evidence type="ECO:0000256" key="3">
    <source>
        <dbReference type="ARBA" id="ARBA00023125"/>
    </source>
</evidence>
<dbReference type="Pfam" id="PF03965">
    <property type="entry name" value="Penicillinase_R"/>
    <property type="match status" value="1"/>
</dbReference>
<dbReference type="Gene3D" id="1.10.10.10">
    <property type="entry name" value="Winged helix-like DNA-binding domain superfamily/Winged helix DNA-binding domain"/>
    <property type="match status" value="1"/>
</dbReference>
<gene>
    <name evidence="5" type="ORF">INF35_11990</name>
</gene>
<dbReference type="Gene3D" id="1.10.4040.10">
    <property type="entry name" value="Penicillinase repressor domain"/>
    <property type="match status" value="1"/>
</dbReference>
<evidence type="ECO:0000313" key="5">
    <source>
        <dbReference type="EMBL" id="MBE5038508.1"/>
    </source>
</evidence>
<evidence type="ECO:0000313" key="6">
    <source>
        <dbReference type="Proteomes" id="UP000768567"/>
    </source>
</evidence>
<dbReference type="SUPFAM" id="SSF46785">
    <property type="entry name" value="Winged helix' DNA-binding domain"/>
    <property type="match status" value="1"/>
</dbReference>
<keyword evidence="2" id="KW-0805">Transcription regulation</keyword>
<evidence type="ECO:0000256" key="4">
    <source>
        <dbReference type="ARBA" id="ARBA00023163"/>
    </source>
</evidence>
<sequence length="136" mass="15098">MRRTAMHEKRLPDAELEVMKALWDAGQPLTRTQLETRLAGHNWASTTLLALLARLEAKGCVSRSRQGRGYLYSAALSRREYLPVESRSALSRLFEGSAKNLIAAMAESDALSDRDIDELEAYLARLKAGRGGAHQD</sequence>
<comment type="caution">
    <text evidence="5">The sequence shown here is derived from an EMBL/GenBank/DDBJ whole genome shotgun (WGS) entry which is preliminary data.</text>
</comment>
<dbReference type="Proteomes" id="UP000768567">
    <property type="component" value="Unassembled WGS sequence"/>
</dbReference>
<dbReference type="InterPro" id="IPR036388">
    <property type="entry name" value="WH-like_DNA-bd_sf"/>
</dbReference>
<keyword evidence="6" id="KW-1185">Reference proteome</keyword>
<name>A0ABR9R5S8_9FIRM</name>